<dbReference type="InterPro" id="IPR012997">
    <property type="entry name" value="RplA"/>
</dbReference>
<gene>
    <name evidence="3" type="primary">rlpA</name>
    <name evidence="6" type="ORF">HELGO_WM39946</name>
</gene>
<evidence type="ECO:0000256" key="4">
    <source>
        <dbReference type="RuleBase" id="RU003495"/>
    </source>
</evidence>
<keyword evidence="1 3" id="KW-0456">Lyase</keyword>
<accession>A0A6S6SUH0</accession>
<evidence type="ECO:0000259" key="5">
    <source>
        <dbReference type="Pfam" id="PF03330"/>
    </source>
</evidence>
<dbReference type="EC" id="4.2.2.-" evidence="3"/>
<dbReference type="Pfam" id="PF03330">
    <property type="entry name" value="DPBB_1"/>
    <property type="match status" value="1"/>
</dbReference>
<dbReference type="EMBL" id="CACVAR010000196">
    <property type="protein sequence ID" value="CAA6809774.1"/>
    <property type="molecule type" value="Genomic_DNA"/>
</dbReference>
<dbReference type="NCBIfam" id="TIGR00413">
    <property type="entry name" value="rlpA"/>
    <property type="match status" value="1"/>
</dbReference>
<dbReference type="InterPro" id="IPR009009">
    <property type="entry name" value="RlpA-like_DPBB"/>
</dbReference>
<dbReference type="PANTHER" id="PTHR34183">
    <property type="entry name" value="ENDOLYTIC PEPTIDOGLYCAN TRANSGLYCOSYLASE RLPA"/>
    <property type="match status" value="1"/>
</dbReference>
<protein>
    <recommendedName>
        <fullName evidence="3">Probable endolytic peptidoglycan transglycosylase RlpA</fullName>
        <ecNumber evidence="3">4.2.2.-</ecNumber>
    </recommendedName>
</protein>
<evidence type="ECO:0000256" key="3">
    <source>
        <dbReference type="HAMAP-Rule" id="MF_02071"/>
    </source>
</evidence>
<feature type="domain" description="RlpA-like protein double-psi beta-barrel" evidence="5">
    <location>
        <begin position="52"/>
        <end position="138"/>
    </location>
</feature>
<dbReference type="GO" id="GO:0008932">
    <property type="term" value="F:lytic endotransglycosylase activity"/>
    <property type="evidence" value="ECO:0007669"/>
    <property type="project" value="UniProtKB-UniRule"/>
</dbReference>
<dbReference type="CDD" id="cd22268">
    <property type="entry name" value="DPBB_RlpA-like"/>
    <property type="match status" value="1"/>
</dbReference>
<comment type="similarity">
    <text evidence="3 4">Belongs to the RlpA family.</text>
</comment>
<dbReference type="InterPro" id="IPR034718">
    <property type="entry name" value="RlpA"/>
</dbReference>
<keyword evidence="2 3" id="KW-0961">Cell wall biogenesis/degradation</keyword>
<evidence type="ECO:0000313" key="6">
    <source>
        <dbReference type="EMBL" id="CAA6809774.1"/>
    </source>
</evidence>
<organism evidence="6">
    <name type="scientific">uncultured Sulfurovum sp</name>
    <dbReference type="NCBI Taxonomy" id="269237"/>
    <lineage>
        <taxon>Bacteria</taxon>
        <taxon>Pseudomonadati</taxon>
        <taxon>Campylobacterota</taxon>
        <taxon>Epsilonproteobacteria</taxon>
        <taxon>Campylobacterales</taxon>
        <taxon>Sulfurovaceae</taxon>
        <taxon>Sulfurovum</taxon>
        <taxon>environmental samples</taxon>
    </lineage>
</organism>
<comment type="function">
    <text evidence="3">Lytic transglycosylase with a strong preference for naked glycan strands that lack stem peptides.</text>
</comment>
<dbReference type="AlphaFoldDB" id="A0A6S6SUH0"/>
<evidence type="ECO:0000256" key="2">
    <source>
        <dbReference type="ARBA" id="ARBA00023316"/>
    </source>
</evidence>
<dbReference type="HAMAP" id="MF_02071">
    <property type="entry name" value="RlpA"/>
    <property type="match status" value="1"/>
</dbReference>
<dbReference type="GO" id="GO:0071555">
    <property type="term" value="P:cell wall organization"/>
    <property type="evidence" value="ECO:0007669"/>
    <property type="project" value="UniProtKB-KW"/>
</dbReference>
<dbReference type="SUPFAM" id="SSF50685">
    <property type="entry name" value="Barwin-like endoglucanases"/>
    <property type="match status" value="1"/>
</dbReference>
<keyword evidence="6" id="KW-0449">Lipoprotein</keyword>
<dbReference type="GO" id="GO:0000270">
    <property type="term" value="P:peptidoglycan metabolic process"/>
    <property type="evidence" value="ECO:0007669"/>
    <property type="project" value="UniProtKB-UniRule"/>
</dbReference>
<dbReference type="Gene3D" id="2.40.40.10">
    <property type="entry name" value="RlpA-like domain"/>
    <property type="match status" value="1"/>
</dbReference>
<name>A0A6S6SUH0_9BACT</name>
<dbReference type="PANTHER" id="PTHR34183:SF1">
    <property type="entry name" value="ENDOLYTIC PEPTIDOGLYCAN TRANSGLYCOSYLASE RLPA"/>
    <property type="match status" value="1"/>
</dbReference>
<reference evidence="6" key="1">
    <citation type="submission" date="2020-01" db="EMBL/GenBank/DDBJ databases">
        <authorList>
            <person name="Meier V. D."/>
            <person name="Meier V D."/>
        </authorList>
    </citation>
    <scope>NUCLEOTIDE SEQUENCE</scope>
    <source>
        <strain evidence="6">HLG_WM_MAG_03</strain>
    </source>
</reference>
<sequence>MNFTKRIVMLRLFIVLIFTSTAFSKDFNIRTYKDRGIKYYPFYPKKGTIKYGKASWYGKPFHGRLTANGERYNMYGMTAAHRTYALGTVLKVTSLKNWRSVIVRVNDRGPFYSSRKIDLSYGVAKKLGFVKKGIEKIKIEVLSSKGKYSSKKYTATKAGSGKTSKSKPIIRDQKVQVASFFDKKNAALFKKKHKLKNAVIVKKYVKDHKKTTYKIIVNCTPWEANKLLKSKKFTGAYKV</sequence>
<dbReference type="InterPro" id="IPR036908">
    <property type="entry name" value="RlpA-like_sf"/>
</dbReference>
<proteinExistence type="inferred from homology"/>
<evidence type="ECO:0000256" key="1">
    <source>
        <dbReference type="ARBA" id="ARBA00023239"/>
    </source>
</evidence>